<dbReference type="STRING" id="314265.R2601_19050"/>
<dbReference type="HOGENOM" id="CLU_3028194_0_0_5"/>
<dbReference type="EMBL" id="AATQ01000013">
    <property type="protein sequence ID" value="EAU46588.1"/>
    <property type="molecule type" value="Genomic_DNA"/>
</dbReference>
<reference evidence="1 2" key="1">
    <citation type="journal article" date="2010" name="J. Bacteriol.">
        <title>Genome sequences of Pelagibaca bermudensis HTCC2601T and Maritimibacter alkaliphilus HTCC2654T, the type strains of two marine Roseobacter genera.</title>
        <authorList>
            <person name="Thrash J.C."/>
            <person name="Cho J.C."/>
            <person name="Ferriera S."/>
            <person name="Johnson J."/>
            <person name="Vergin K.L."/>
            <person name="Giovannoni S.J."/>
        </authorList>
    </citation>
    <scope>NUCLEOTIDE SEQUENCE [LARGE SCALE GENOMIC DNA]</scope>
    <source>
        <strain evidence="2">DSM 26914 / JCM 13377 / KCTC 12554 / HTCC2601</strain>
    </source>
</reference>
<comment type="caution">
    <text evidence="1">The sequence shown here is derived from an EMBL/GenBank/DDBJ whole genome shotgun (WGS) entry which is preliminary data.</text>
</comment>
<sequence length="55" mass="5727">MRLVMLASPAPGADMLGRTTAALLALDQRHVLSGRGALAGTVPASRLITTIPLFR</sequence>
<accession>Q0FQU4</accession>
<dbReference type="AlphaFoldDB" id="Q0FQU4"/>
<evidence type="ECO:0000313" key="1">
    <source>
        <dbReference type="EMBL" id="EAU46588.1"/>
    </source>
</evidence>
<dbReference type="Proteomes" id="UP000006230">
    <property type="component" value="Unassembled WGS sequence"/>
</dbReference>
<gene>
    <name evidence="1" type="ORF">R2601_19050</name>
</gene>
<evidence type="ECO:0000313" key="2">
    <source>
        <dbReference type="Proteomes" id="UP000006230"/>
    </source>
</evidence>
<name>Q0FQU4_SALBH</name>
<keyword evidence="2" id="KW-1185">Reference proteome</keyword>
<proteinExistence type="predicted"/>
<organism evidence="1 2">
    <name type="scientific">Salipiger bermudensis (strain DSM 26914 / JCM 13377 / KCTC 12554 / HTCC2601)</name>
    <name type="common">Pelagibaca bermudensis</name>
    <dbReference type="NCBI Taxonomy" id="314265"/>
    <lineage>
        <taxon>Bacteria</taxon>
        <taxon>Pseudomonadati</taxon>
        <taxon>Pseudomonadota</taxon>
        <taxon>Alphaproteobacteria</taxon>
        <taxon>Rhodobacterales</taxon>
        <taxon>Roseobacteraceae</taxon>
        <taxon>Salipiger</taxon>
    </lineage>
</organism>
<protein>
    <submittedName>
        <fullName evidence="1">Uncharacterized protein</fullName>
    </submittedName>
</protein>